<dbReference type="PANTHER" id="PTHR10381:SF55">
    <property type="entry name" value="ATP-DEPENDENT CLP PROTEASE PROTEOLYTIC SUBUNIT-RELATED PROTEIN 1, CHLOROPLASTIC"/>
    <property type="match status" value="1"/>
</dbReference>
<dbReference type="Gene3D" id="3.90.226.10">
    <property type="entry name" value="2-enoyl-CoA Hydratase, Chain A, domain 1"/>
    <property type="match status" value="1"/>
</dbReference>
<dbReference type="GO" id="GO:0051117">
    <property type="term" value="F:ATPase binding"/>
    <property type="evidence" value="ECO:0000318"/>
    <property type="project" value="GO_Central"/>
</dbReference>
<dbReference type="Pfam" id="PF00574">
    <property type="entry name" value="CLP_protease"/>
    <property type="match status" value="1"/>
</dbReference>
<dbReference type="OMA" id="RYSMSVS"/>
<dbReference type="InterPro" id="IPR029045">
    <property type="entry name" value="ClpP/crotonase-like_dom_sf"/>
</dbReference>
<dbReference type="GO" id="GO:0006515">
    <property type="term" value="P:protein quality control for misfolded or incompletely synthesized proteins"/>
    <property type="evidence" value="ECO:0000318"/>
    <property type="project" value="GO_Central"/>
</dbReference>
<dbReference type="OrthoDB" id="2017408at2759"/>
<gene>
    <name evidence="4" type="ORF">KFL_000620170</name>
</gene>
<dbReference type="CDD" id="cd07017">
    <property type="entry name" value="S14_ClpP_2"/>
    <property type="match status" value="1"/>
</dbReference>
<keyword evidence="5" id="KW-1185">Reference proteome</keyword>
<dbReference type="GO" id="GO:0004176">
    <property type="term" value="F:ATP-dependent peptidase activity"/>
    <property type="evidence" value="ECO:0000318"/>
    <property type="project" value="GO_Central"/>
</dbReference>
<dbReference type="AlphaFoldDB" id="A0A1Y1HRR6"/>
<dbReference type="SUPFAM" id="SSF52096">
    <property type="entry name" value="ClpP/crotonase"/>
    <property type="match status" value="1"/>
</dbReference>
<feature type="region of interest" description="Disordered" evidence="3">
    <location>
        <begin position="397"/>
        <end position="427"/>
    </location>
</feature>
<evidence type="ECO:0000256" key="2">
    <source>
        <dbReference type="RuleBase" id="RU003567"/>
    </source>
</evidence>
<keyword evidence="4" id="KW-0645">Protease</keyword>
<dbReference type="GO" id="GO:0009368">
    <property type="term" value="C:endopeptidase Clp complex"/>
    <property type="evidence" value="ECO:0000318"/>
    <property type="project" value="GO_Central"/>
</dbReference>
<evidence type="ECO:0000256" key="3">
    <source>
        <dbReference type="SAM" id="MobiDB-lite"/>
    </source>
</evidence>
<dbReference type="EMBL" id="DF237011">
    <property type="protein sequence ID" value="GAQ80783.1"/>
    <property type="molecule type" value="Genomic_DNA"/>
</dbReference>
<dbReference type="PANTHER" id="PTHR10381">
    <property type="entry name" value="ATP-DEPENDENT CLP PROTEASE PROTEOLYTIC SUBUNIT"/>
    <property type="match status" value="1"/>
</dbReference>
<proteinExistence type="inferred from homology"/>
<dbReference type="GO" id="GO:0004252">
    <property type="term" value="F:serine-type endopeptidase activity"/>
    <property type="evidence" value="ECO:0000318"/>
    <property type="project" value="GO_Central"/>
</dbReference>
<reference evidence="4 5" key="1">
    <citation type="journal article" date="2014" name="Nat. Commun.">
        <title>Klebsormidium flaccidum genome reveals primary factors for plant terrestrial adaptation.</title>
        <authorList>
            <person name="Hori K."/>
            <person name="Maruyama F."/>
            <person name="Fujisawa T."/>
            <person name="Togashi T."/>
            <person name="Yamamoto N."/>
            <person name="Seo M."/>
            <person name="Sato S."/>
            <person name="Yamada T."/>
            <person name="Mori H."/>
            <person name="Tajima N."/>
            <person name="Moriyama T."/>
            <person name="Ikeuchi M."/>
            <person name="Watanabe M."/>
            <person name="Wada H."/>
            <person name="Kobayashi K."/>
            <person name="Saito M."/>
            <person name="Masuda T."/>
            <person name="Sasaki-Sekimoto Y."/>
            <person name="Mashiguchi K."/>
            <person name="Awai K."/>
            <person name="Shimojima M."/>
            <person name="Masuda S."/>
            <person name="Iwai M."/>
            <person name="Nobusawa T."/>
            <person name="Narise T."/>
            <person name="Kondo S."/>
            <person name="Saito H."/>
            <person name="Sato R."/>
            <person name="Murakawa M."/>
            <person name="Ihara Y."/>
            <person name="Oshima-Yamada Y."/>
            <person name="Ohtaka K."/>
            <person name="Satoh M."/>
            <person name="Sonobe K."/>
            <person name="Ishii M."/>
            <person name="Ohtani R."/>
            <person name="Kanamori-Sato M."/>
            <person name="Honoki R."/>
            <person name="Miyazaki D."/>
            <person name="Mochizuki H."/>
            <person name="Umetsu J."/>
            <person name="Higashi K."/>
            <person name="Shibata D."/>
            <person name="Kamiya Y."/>
            <person name="Sato N."/>
            <person name="Nakamura Y."/>
            <person name="Tabata S."/>
            <person name="Ida S."/>
            <person name="Kurokawa K."/>
            <person name="Ohta H."/>
        </authorList>
    </citation>
    <scope>NUCLEOTIDE SEQUENCE [LARGE SCALE GENOMIC DNA]</scope>
    <source>
        <strain evidence="4 5">NIES-2285</strain>
    </source>
</reference>
<evidence type="ECO:0000313" key="4">
    <source>
        <dbReference type="EMBL" id="GAQ80783.1"/>
    </source>
</evidence>
<name>A0A1Y1HRR6_KLENI</name>
<comment type="similarity">
    <text evidence="1 2">Belongs to the peptidase S14 family.</text>
</comment>
<accession>A0A1Y1HRR6</accession>
<organism evidence="4 5">
    <name type="scientific">Klebsormidium nitens</name>
    <name type="common">Green alga</name>
    <name type="synonym">Ulothrix nitens</name>
    <dbReference type="NCBI Taxonomy" id="105231"/>
    <lineage>
        <taxon>Eukaryota</taxon>
        <taxon>Viridiplantae</taxon>
        <taxon>Streptophyta</taxon>
        <taxon>Klebsormidiophyceae</taxon>
        <taxon>Klebsormidiales</taxon>
        <taxon>Klebsormidiaceae</taxon>
        <taxon>Klebsormidium</taxon>
    </lineage>
</organism>
<keyword evidence="4" id="KW-0378">Hydrolase</keyword>
<evidence type="ECO:0000313" key="5">
    <source>
        <dbReference type="Proteomes" id="UP000054558"/>
    </source>
</evidence>
<protein>
    <recommendedName>
        <fullName evidence="2">ATP-dependent Clp protease proteolytic subunit</fullName>
    </recommendedName>
</protein>
<dbReference type="InterPro" id="IPR001907">
    <property type="entry name" value="ClpP"/>
</dbReference>
<evidence type="ECO:0000256" key="1">
    <source>
        <dbReference type="ARBA" id="ARBA00007039"/>
    </source>
</evidence>
<dbReference type="STRING" id="105231.A0A1Y1HRR6"/>
<dbReference type="Proteomes" id="UP000054558">
    <property type="component" value="Unassembled WGS sequence"/>
</dbReference>
<dbReference type="GO" id="GO:0009536">
    <property type="term" value="C:plastid"/>
    <property type="evidence" value="ECO:0007669"/>
    <property type="project" value="UniProtKB-ARBA"/>
</dbReference>
<sequence>MAATALSPSLRLSAHSFASCSGRAESRPSSQPCGAFTPARLSNRSSILSVSGQQVIAGRGVVTKRRENGSGVRAAFPGLGDDYLIPGEYDISSIPSEFRRENLPEELKQNYSNVPSSMFGLTTSQMDMFIDEDSAISRTKTDPSKLRASAYYKTGGAWSPEMAAGGVVRPKANMGLSTNMYRGGGGYGRPKTAPPDLPSLLLGARICYLGMPIVPAVTELIVAELLWLNYDSKDKPIYFYINSPGTQNEQKESIGFETEAYAIADTLLYVKPKIHTLVIGHAFGQAAMLLSLGTKGHRFALPNSRMKIYSPKVNRSSGSAIDMWIKAKELEANTKYYTRLLAFGTGKKPEEVREDIKRIKYFDAKEAIEYGLVDKVVEDSKLQAEKRDYDQMMLEGKKMRGEVVKPGQSSGLVKAKPSGPRPSPAVR</sequence>
<dbReference type="PRINTS" id="PR00127">
    <property type="entry name" value="CLPPROTEASEP"/>
</dbReference>
<dbReference type="InterPro" id="IPR023562">
    <property type="entry name" value="ClpP/TepA"/>
</dbReference>